<protein>
    <submittedName>
        <fullName evidence="2">Membrane protein a155</fullName>
    </submittedName>
</protein>
<gene>
    <name evidence="2" type="primary">a155</name>
</gene>
<keyword evidence="1" id="KW-0472">Membrane</keyword>
<reference evidence="2" key="2">
    <citation type="submission" date="2023-06" db="EMBL/GenBank/DDBJ databases">
        <title>Isolation and genome sequencing of cytomegaloviruses from Natal multimammate mice (Mastomys natalensis).</title>
        <authorList>
            <person name="Jarvis M.A."/>
            <person name="Davison A.J."/>
        </authorList>
    </citation>
    <scope>NUCLEOTIDE SEQUENCE</scope>
    <source>
        <strain evidence="2">Mnat29</strain>
        <strain evidence="3">Mnat36</strain>
    </source>
</reference>
<name>A0A9Y1N5S0_9BETA</name>
<dbReference type="EMBL" id="OP429138">
    <property type="protein sequence ID" value="WEG71232.1"/>
    <property type="molecule type" value="Genomic_DNA"/>
</dbReference>
<proteinExistence type="predicted"/>
<accession>A0A9Y1N5S0</accession>
<reference evidence="2" key="1">
    <citation type="submission" date="2022-09" db="EMBL/GenBank/DDBJ databases">
        <authorList>
            <person name="Vucak M."/>
            <person name="Davison A.J."/>
        </authorList>
    </citation>
    <scope>NUCLEOTIDE SEQUENCE</scope>
    <source>
        <strain evidence="2">Mnat29</strain>
        <strain evidence="3">Mnat36</strain>
    </source>
</reference>
<keyword evidence="1" id="KW-1133">Transmembrane helix</keyword>
<feature type="transmembrane region" description="Helical" evidence="1">
    <location>
        <begin position="311"/>
        <end position="330"/>
    </location>
</feature>
<keyword evidence="1" id="KW-0812">Transmembrane</keyword>
<sequence>MRTFFVICSFFLPVSGYYSQSKYDPNRSNLCNPISLWFTNSYKPPDGFMHGVSFDFSFTVLNFTGGDVFYWDPTRRNFSIEHELFTRQQGTLSLLQRRLGSEEVSIDYICHLGMHSPCSFSLESDGITIASGDASQKTYEMPDGKNLNITPFQNGLLYLQKSAAQLQTQWSNTCKRLVDADTVATVNYTFEYYEKSKQIFCKLNASLPILYTVSLTCVGCVPIVASPKRYPWLTTYTARNVTSPSLPASKIMCTITSPTGWNLVLSDYDRIVKTTQPPTTTIFRVTFLDTTFDQMNQAMDSEDPHANLRSGLIGSAVVLLIILAAVLVAFRRLLGIVWLDTFIDRVRTIFSSIPGYLAPRSTSVSTVED</sequence>
<dbReference type="EMBL" id="OP429122">
    <property type="protein sequence ID" value="WEG69004.1"/>
    <property type="molecule type" value="Genomic_DNA"/>
</dbReference>
<evidence type="ECO:0000313" key="2">
    <source>
        <dbReference type="EMBL" id="WEG68868.1"/>
    </source>
</evidence>
<organism evidence="2">
    <name type="scientific">Mastomys natalensis cytomegalovirus 1</name>
    <dbReference type="NCBI Taxonomy" id="2973541"/>
    <lineage>
        <taxon>Viruses</taxon>
        <taxon>Duplodnaviria</taxon>
        <taxon>Heunggongvirae</taxon>
        <taxon>Peploviricota</taxon>
        <taxon>Herviviricetes</taxon>
        <taxon>Herpesvirales</taxon>
        <taxon>Orthoherpesviridae</taxon>
        <taxon>Betaherpesvirinae</taxon>
        <taxon>Muromegalovirus</taxon>
    </lineage>
</organism>
<evidence type="ECO:0000256" key="1">
    <source>
        <dbReference type="SAM" id="Phobius"/>
    </source>
</evidence>
<dbReference type="EMBL" id="OP429121">
    <property type="protein sequence ID" value="WEG68868.1"/>
    <property type="molecule type" value="Genomic_DNA"/>
</dbReference>
<evidence type="ECO:0000313" key="3">
    <source>
        <dbReference type="EMBL" id="WEG69004.1"/>
    </source>
</evidence>